<gene>
    <name evidence="1" type="ORF">METZ01_LOCUS272417</name>
</gene>
<feature type="non-terminal residue" evidence="1">
    <location>
        <position position="46"/>
    </location>
</feature>
<dbReference type="EMBL" id="UINC01078464">
    <property type="protein sequence ID" value="SVC19563.1"/>
    <property type="molecule type" value="Genomic_DNA"/>
</dbReference>
<organism evidence="1">
    <name type="scientific">marine metagenome</name>
    <dbReference type="NCBI Taxonomy" id="408172"/>
    <lineage>
        <taxon>unclassified sequences</taxon>
        <taxon>metagenomes</taxon>
        <taxon>ecological metagenomes</taxon>
    </lineage>
</organism>
<dbReference type="AlphaFoldDB" id="A0A382K7R8"/>
<accession>A0A382K7R8</accession>
<name>A0A382K7R8_9ZZZZ</name>
<feature type="non-terminal residue" evidence="1">
    <location>
        <position position="1"/>
    </location>
</feature>
<reference evidence="1" key="1">
    <citation type="submission" date="2018-05" db="EMBL/GenBank/DDBJ databases">
        <authorList>
            <person name="Lanie J.A."/>
            <person name="Ng W.-L."/>
            <person name="Kazmierczak K.M."/>
            <person name="Andrzejewski T.M."/>
            <person name="Davidsen T.M."/>
            <person name="Wayne K.J."/>
            <person name="Tettelin H."/>
            <person name="Glass J.I."/>
            <person name="Rusch D."/>
            <person name="Podicherti R."/>
            <person name="Tsui H.-C.T."/>
            <person name="Winkler M.E."/>
        </authorList>
    </citation>
    <scope>NUCLEOTIDE SEQUENCE</scope>
</reference>
<protein>
    <submittedName>
        <fullName evidence="1">Uncharacterized protein</fullName>
    </submittedName>
</protein>
<proteinExistence type="predicted"/>
<sequence>VVRVNCLFFGIIQPLRIKGEVARRPLSRLLEELSAAELTDSARRIL</sequence>
<evidence type="ECO:0000313" key="1">
    <source>
        <dbReference type="EMBL" id="SVC19563.1"/>
    </source>
</evidence>